<evidence type="ECO:0000313" key="11">
    <source>
        <dbReference type="Proteomes" id="UP001595799"/>
    </source>
</evidence>
<sequence length="380" mass="41324">MTDAKGLTVSLRQQAPIPLAADFACAAGEVLALVGPSGSGKSTILRSIAGTYRPRAGQVRVNSEDWLETARGLFRPAHRRAVGMVFQSYALFPHMTALGNVVTAMPKAGRREQERRGHELLEMVHLSGLEARYPAQLSGGQQQRVAVARALARQPKALLLDEPFSAVDKATRQRLYREIAQLRQTLDMPVVLVTHDLDEALMLADRLVVLHRGQTLQSGAPEEVTTRPVSPEVARLVELRNLFEGRVRELDGRSRQGVVKWAGLPLEVTVPQGVAPGDPVHWVIPDGFVVLHRRDRPSRGEHENPVPGVIGAAFKVGQTAHLTLYPDHAPDLPLHFSVPQHVAQRNGIEAGVQASVSLLAKGIHLMPWASAAETAEVSAE</sequence>
<keyword evidence="7" id="KW-0406">Ion transport</keyword>
<evidence type="ECO:0000256" key="6">
    <source>
        <dbReference type="ARBA" id="ARBA00023004"/>
    </source>
</evidence>
<keyword evidence="11" id="KW-1185">Reference proteome</keyword>
<evidence type="ECO:0000256" key="1">
    <source>
        <dbReference type="ARBA" id="ARBA00022448"/>
    </source>
</evidence>
<evidence type="ECO:0000256" key="3">
    <source>
        <dbReference type="ARBA" id="ARBA00022496"/>
    </source>
</evidence>
<dbReference type="InterPro" id="IPR027417">
    <property type="entry name" value="P-loop_NTPase"/>
</dbReference>
<dbReference type="InterPro" id="IPR050093">
    <property type="entry name" value="ABC_SmlMolc_Importer"/>
</dbReference>
<dbReference type="PANTHER" id="PTHR42781">
    <property type="entry name" value="SPERMIDINE/PUTRESCINE IMPORT ATP-BINDING PROTEIN POTA"/>
    <property type="match status" value="1"/>
</dbReference>
<keyword evidence="3" id="KW-0410">Iron transport</keyword>
<dbReference type="GO" id="GO:0005524">
    <property type="term" value="F:ATP binding"/>
    <property type="evidence" value="ECO:0007669"/>
    <property type="project" value="UniProtKB-KW"/>
</dbReference>
<dbReference type="SUPFAM" id="SSF50331">
    <property type="entry name" value="MOP-like"/>
    <property type="match status" value="1"/>
</dbReference>
<keyword evidence="4" id="KW-0547">Nucleotide-binding</keyword>
<dbReference type="Gene3D" id="3.40.50.300">
    <property type="entry name" value="P-loop containing nucleotide triphosphate hydrolases"/>
    <property type="match status" value="1"/>
</dbReference>
<dbReference type="RefSeq" id="WP_382422788.1">
    <property type="nucleotide sequence ID" value="NZ_JBHSCW010000007.1"/>
</dbReference>
<name>A0ABV8UNU5_9PROT</name>
<dbReference type="InterPro" id="IPR015853">
    <property type="entry name" value="ABC_transpr_FbpC"/>
</dbReference>
<evidence type="ECO:0000256" key="7">
    <source>
        <dbReference type="ARBA" id="ARBA00023065"/>
    </source>
</evidence>
<evidence type="ECO:0000256" key="4">
    <source>
        <dbReference type="ARBA" id="ARBA00022741"/>
    </source>
</evidence>
<protein>
    <submittedName>
        <fullName evidence="10">ABC transporter ATP-binding protein</fullName>
    </submittedName>
</protein>
<dbReference type="InterPro" id="IPR003593">
    <property type="entry name" value="AAA+_ATPase"/>
</dbReference>
<dbReference type="InterPro" id="IPR017871">
    <property type="entry name" value="ABC_transporter-like_CS"/>
</dbReference>
<dbReference type="Pfam" id="PF00005">
    <property type="entry name" value="ABC_tran"/>
    <property type="match status" value="1"/>
</dbReference>
<keyword evidence="8" id="KW-0472">Membrane</keyword>
<comment type="caution">
    <text evidence="10">The sequence shown here is derived from an EMBL/GenBank/DDBJ whole genome shotgun (WGS) entry which is preliminary data.</text>
</comment>
<dbReference type="EMBL" id="JBHSCW010000007">
    <property type="protein sequence ID" value="MFC4352436.1"/>
    <property type="molecule type" value="Genomic_DNA"/>
</dbReference>
<dbReference type="PANTHER" id="PTHR42781:SF4">
    <property type="entry name" value="SPERMIDINE_PUTRESCINE IMPORT ATP-BINDING PROTEIN POTA"/>
    <property type="match status" value="1"/>
</dbReference>
<evidence type="ECO:0000256" key="2">
    <source>
        <dbReference type="ARBA" id="ARBA00022475"/>
    </source>
</evidence>
<reference evidence="11" key="1">
    <citation type="journal article" date="2019" name="Int. J. Syst. Evol. Microbiol.">
        <title>The Global Catalogue of Microorganisms (GCM) 10K type strain sequencing project: providing services to taxonomists for standard genome sequencing and annotation.</title>
        <authorList>
            <consortium name="The Broad Institute Genomics Platform"/>
            <consortium name="The Broad Institute Genome Sequencing Center for Infectious Disease"/>
            <person name="Wu L."/>
            <person name="Ma J."/>
        </authorList>
    </citation>
    <scope>NUCLEOTIDE SEQUENCE [LARGE SCALE GENOMIC DNA]</scope>
    <source>
        <strain evidence="11">CECT 8472</strain>
    </source>
</reference>
<gene>
    <name evidence="10" type="ORF">ACFOW6_12875</name>
</gene>
<dbReference type="SMART" id="SM00382">
    <property type="entry name" value="AAA"/>
    <property type="match status" value="1"/>
</dbReference>
<evidence type="ECO:0000256" key="5">
    <source>
        <dbReference type="ARBA" id="ARBA00022840"/>
    </source>
</evidence>
<accession>A0ABV8UNU5</accession>
<keyword evidence="2" id="KW-1003">Cell membrane</keyword>
<proteinExistence type="predicted"/>
<keyword evidence="6" id="KW-0408">Iron</keyword>
<keyword evidence="5 10" id="KW-0067">ATP-binding</keyword>
<keyword evidence="1" id="KW-0813">Transport</keyword>
<evidence type="ECO:0000256" key="8">
    <source>
        <dbReference type="ARBA" id="ARBA00023136"/>
    </source>
</evidence>
<organism evidence="10 11">
    <name type="scientific">Fodinicurvata halophila</name>
    <dbReference type="NCBI Taxonomy" id="1419723"/>
    <lineage>
        <taxon>Bacteria</taxon>
        <taxon>Pseudomonadati</taxon>
        <taxon>Pseudomonadota</taxon>
        <taxon>Alphaproteobacteria</taxon>
        <taxon>Rhodospirillales</taxon>
        <taxon>Rhodovibrionaceae</taxon>
        <taxon>Fodinicurvata</taxon>
    </lineage>
</organism>
<dbReference type="SUPFAM" id="SSF52540">
    <property type="entry name" value="P-loop containing nucleoside triphosphate hydrolases"/>
    <property type="match status" value="1"/>
</dbReference>
<dbReference type="InterPro" id="IPR008995">
    <property type="entry name" value="Mo/tungstate-bd_C_term_dom"/>
</dbReference>
<evidence type="ECO:0000313" key="10">
    <source>
        <dbReference type="EMBL" id="MFC4352436.1"/>
    </source>
</evidence>
<dbReference type="InterPro" id="IPR003439">
    <property type="entry name" value="ABC_transporter-like_ATP-bd"/>
</dbReference>
<evidence type="ECO:0000259" key="9">
    <source>
        <dbReference type="PROSITE" id="PS50893"/>
    </source>
</evidence>
<dbReference type="CDD" id="cd03259">
    <property type="entry name" value="ABC_Carb_Solutes_like"/>
    <property type="match status" value="1"/>
</dbReference>
<dbReference type="PROSITE" id="PS00211">
    <property type="entry name" value="ABC_TRANSPORTER_1"/>
    <property type="match status" value="1"/>
</dbReference>
<dbReference type="PROSITE" id="PS50893">
    <property type="entry name" value="ABC_TRANSPORTER_2"/>
    <property type="match status" value="1"/>
</dbReference>
<feature type="domain" description="ABC transporter" evidence="9">
    <location>
        <begin position="2"/>
        <end position="237"/>
    </location>
</feature>
<dbReference type="Proteomes" id="UP001595799">
    <property type="component" value="Unassembled WGS sequence"/>
</dbReference>